<dbReference type="Pfam" id="PF13952">
    <property type="entry name" value="DUF4216"/>
    <property type="match status" value="1"/>
</dbReference>
<dbReference type="Proteomes" id="UP000235220">
    <property type="component" value="Chromosome 6"/>
</dbReference>
<dbReference type="InterPro" id="IPR029480">
    <property type="entry name" value="Transpos_assoc"/>
</dbReference>
<dbReference type="RefSeq" id="XP_035546634.1">
    <property type="nucleotide sequence ID" value="XM_035690741.1"/>
</dbReference>
<dbReference type="Pfam" id="PF13960">
    <property type="entry name" value="DUF4218"/>
    <property type="match status" value="1"/>
</dbReference>
<evidence type="ECO:0000256" key="1">
    <source>
        <dbReference type="SAM" id="MobiDB-lite"/>
    </source>
</evidence>
<feature type="domain" description="DUF4218" evidence="3">
    <location>
        <begin position="683"/>
        <end position="795"/>
    </location>
</feature>
<feature type="region of interest" description="Disordered" evidence="1">
    <location>
        <begin position="1087"/>
        <end position="1109"/>
    </location>
</feature>
<dbReference type="InterPro" id="IPR025312">
    <property type="entry name" value="DUF4216"/>
</dbReference>
<dbReference type="AlphaFoldDB" id="A0A6P9EGM9"/>
<feature type="region of interest" description="Disordered" evidence="1">
    <location>
        <begin position="1023"/>
        <end position="1046"/>
    </location>
</feature>
<accession>A0A6P9EGM9</accession>
<dbReference type="PANTHER" id="PTHR10775:SF177">
    <property type="entry name" value="TNP2, PARTIAL"/>
    <property type="match status" value="1"/>
</dbReference>
<evidence type="ECO:0000313" key="6">
    <source>
        <dbReference type="RefSeq" id="XP_035546634.1"/>
    </source>
</evidence>
<feature type="domain" description="DUF4216" evidence="2">
    <location>
        <begin position="940"/>
        <end position="1012"/>
    </location>
</feature>
<evidence type="ECO:0000259" key="4">
    <source>
        <dbReference type="Pfam" id="PF13963"/>
    </source>
</evidence>
<name>A0A6P9EGM9_JUGRE</name>
<feature type="compositionally biased region" description="Acidic residues" evidence="1">
    <location>
        <begin position="1095"/>
        <end position="1108"/>
    </location>
</feature>
<dbReference type="Pfam" id="PF13963">
    <property type="entry name" value="Transpos_assoc"/>
    <property type="match status" value="1"/>
</dbReference>
<dbReference type="InterPro" id="IPR004242">
    <property type="entry name" value="Transposase_21"/>
</dbReference>
<gene>
    <name evidence="6" type="primary">LOC108997190</name>
</gene>
<dbReference type="OrthoDB" id="1087172at2759"/>
<organism evidence="5 6">
    <name type="scientific">Juglans regia</name>
    <name type="common">English walnut</name>
    <dbReference type="NCBI Taxonomy" id="51240"/>
    <lineage>
        <taxon>Eukaryota</taxon>
        <taxon>Viridiplantae</taxon>
        <taxon>Streptophyta</taxon>
        <taxon>Embryophyta</taxon>
        <taxon>Tracheophyta</taxon>
        <taxon>Spermatophyta</taxon>
        <taxon>Magnoliopsida</taxon>
        <taxon>eudicotyledons</taxon>
        <taxon>Gunneridae</taxon>
        <taxon>Pentapetalae</taxon>
        <taxon>rosids</taxon>
        <taxon>fabids</taxon>
        <taxon>Fagales</taxon>
        <taxon>Juglandaceae</taxon>
        <taxon>Juglans</taxon>
    </lineage>
</organism>
<keyword evidence="5" id="KW-1185">Reference proteome</keyword>
<dbReference type="PANTHER" id="PTHR10775">
    <property type="entry name" value="OS08G0208400 PROTEIN"/>
    <property type="match status" value="1"/>
</dbReference>
<feature type="compositionally biased region" description="Acidic residues" evidence="1">
    <location>
        <begin position="1030"/>
        <end position="1046"/>
    </location>
</feature>
<dbReference type="KEGG" id="jre:108997190"/>
<dbReference type="InterPro" id="IPR025452">
    <property type="entry name" value="DUF4218"/>
</dbReference>
<dbReference type="InParanoid" id="A0A6P9EGM9"/>
<protein>
    <submittedName>
        <fullName evidence="6">Uncharacterized protein LOC108997190</fullName>
    </submittedName>
</protein>
<feature type="domain" description="Transposase-associated" evidence="4">
    <location>
        <begin position="3"/>
        <end position="77"/>
    </location>
</feature>
<reference evidence="6" key="1">
    <citation type="submission" date="2025-08" db="UniProtKB">
        <authorList>
            <consortium name="RefSeq"/>
        </authorList>
    </citation>
    <scope>IDENTIFICATION</scope>
    <source>
        <tissue evidence="6">Leaves</tissue>
    </source>
</reference>
<evidence type="ECO:0000259" key="2">
    <source>
        <dbReference type="Pfam" id="PF13952"/>
    </source>
</evidence>
<evidence type="ECO:0000259" key="3">
    <source>
        <dbReference type="Pfam" id="PF13960"/>
    </source>
</evidence>
<dbReference type="Pfam" id="PF02992">
    <property type="entry name" value="Transposase_21"/>
    <property type="match status" value="1"/>
</dbReference>
<dbReference type="GeneID" id="108997190"/>
<sequence>MDKTWMHIEDRFGSNEYALGVNHFITMARAHALGGNDIRCPCRRCCNMFFQLINVVEDHLFIVGIDPSYQTWIFHGEDDNFTLSSSDHDQSTSFFSDYIDDMDDMVHDMRAGVNMDHSQVPIDGETEGSSTEKKNWAELLEDARHPLYPSCANFSKLSFIVKLLHIKTVGGWSVKSFNMVIKLLKAAFPNALLPDSYNDARRLERGLGFTYTKIDACLNDCVLFWKEDSNKDKCPHCNTPRWVSSTNKHKKVPQKVLRYFPLKPRLQRLFVSKKIANAMRWHANERVSDANVMRHPADSKVWKDFDAQHMRFALDSRNVRLGLASDGFNPFNNMSKPYSIWPVILVPYNLPPWSCMKDPYHMLTLLIPGPKAPGNDIDVYLRPLIDELKELWENGVDTYDASEKSWFRLHAALLWSINDFPAYANLSGWSTKGKMACPTCNVDTDSLWLAYGLKHCYMGHRRWLLPGHRWRSLKAKFNGKPDHRGAPTHLSGQAILEQLAELRNVQFGKASKKRKRRTTELNWTKKTIFFELPYWSSLELRHNLDVMHIEKNICDSILGTLMNIDGKTKDTANTRRDLANLGIRKELHLQQDGDHYSMRMACYMLNNAEKRSFCEWLSNVKFPDGFASNIARCVNVSEAKILGMKSHDCHIFMQRLLPVVIGGYFTAEVRQALTELSTFFKELCARKLKIDVLHRLQTDISIILCKLEMIFPPAFFDIMMHLTIHLPRESLLGGPVQYRWMYPFERYLGKFKRYVKNKSRPEGSIAEAYIHVECLTFCSMYLHEIETTFNRPERNVDVVQHHGAGMLSIFSQKVRPLGSPSVERIDETLFAKACQHYNKIKEEGSSNVDHRHQIQFPNWFKSHVYELRSLNPSEVSDEVYALACGPDPWVGSYSGCITNGIRFHTKDREQHRRTQNSGILVNGVHQSHNVEFYGVLKDILELRYMGWHLVYLFKCDWWDVGDHNRGIRVSDHLTSVNSNRRWYKDEPFVLTYQCSQVFYLKDPSGAGNWQVVQKITNRNVYDIPSMPTVGDDDEDSSDGDTCQDEDDVNHFSLVNQNDSGLVNQLHREDEEPYVVNELPIPHRACSGDAEHTFIDDDDDSDEADDDSINDNLFANEEDLESNSDSDSSDYCIVEGLILGSELGLHIKGREELEKVKGCVNVAAWQKLPYLKRVAVW</sequence>
<proteinExistence type="predicted"/>
<evidence type="ECO:0000313" key="5">
    <source>
        <dbReference type="Proteomes" id="UP000235220"/>
    </source>
</evidence>